<dbReference type="EMBL" id="JABAIA010000004">
    <property type="protein sequence ID" value="NLR68517.1"/>
    <property type="molecule type" value="Genomic_DNA"/>
</dbReference>
<evidence type="ECO:0008006" key="4">
    <source>
        <dbReference type="Google" id="ProtNLM"/>
    </source>
</evidence>
<evidence type="ECO:0000313" key="3">
    <source>
        <dbReference type="Proteomes" id="UP000570474"/>
    </source>
</evidence>
<reference evidence="2 3" key="1">
    <citation type="submission" date="2020-04" db="EMBL/GenBank/DDBJ databases">
        <authorList>
            <person name="Yin C."/>
        </authorList>
    </citation>
    <scope>NUCLEOTIDE SEQUENCE [LARGE SCALE GENOMIC DNA]</scope>
    <source>
        <strain evidence="2 3">Ae27</strain>
    </source>
</reference>
<accession>A0A847S6T4</accession>
<dbReference type="AlphaFoldDB" id="A0A847S6T4"/>
<evidence type="ECO:0000256" key="1">
    <source>
        <dbReference type="SAM" id="SignalP"/>
    </source>
</evidence>
<comment type="caution">
    <text evidence="2">The sequence shown here is derived from an EMBL/GenBank/DDBJ whole genome shotgun (WGS) entry which is preliminary data.</text>
</comment>
<sequence>MKMGLLLLLSMLVVYNASAQLLGGFFNQSKTQVKYYLEQIAALKAYKSVLKTGYNVVRDGAGLISDIKDGDFGLHKDYFSSLYTVSSRVSHYSKVKAIYEMESEISKATSRIAPYLSILPDSTSGNLRSMLCTGAESAARELDELLLILEDGRSGMTEDARLEAIDRIHVQVQRLYSYQIRLLQHIYAFREYYRQRQADLGRFRKIFD</sequence>
<keyword evidence="3" id="KW-1185">Reference proteome</keyword>
<evidence type="ECO:0000313" key="2">
    <source>
        <dbReference type="EMBL" id="NLR68517.1"/>
    </source>
</evidence>
<keyword evidence="1" id="KW-0732">Signal</keyword>
<dbReference type="RefSeq" id="WP_168874484.1">
    <property type="nucleotide sequence ID" value="NZ_JABAIA010000004.1"/>
</dbReference>
<proteinExistence type="predicted"/>
<dbReference type="Proteomes" id="UP000570474">
    <property type="component" value="Unassembled WGS sequence"/>
</dbReference>
<protein>
    <recommendedName>
        <fullName evidence="4">TerB family tellurite resistance protein</fullName>
    </recommendedName>
</protein>
<feature type="chain" id="PRO_5032604484" description="TerB family tellurite resistance protein" evidence="1">
    <location>
        <begin position="20"/>
        <end position="208"/>
    </location>
</feature>
<organism evidence="2 3">
    <name type="scientific">Chitinophaga varians</name>
    <dbReference type="NCBI Taxonomy" id="2202339"/>
    <lineage>
        <taxon>Bacteria</taxon>
        <taxon>Pseudomonadati</taxon>
        <taxon>Bacteroidota</taxon>
        <taxon>Chitinophagia</taxon>
        <taxon>Chitinophagales</taxon>
        <taxon>Chitinophagaceae</taxon>
        <taxon>Chitinophaga</taxon>
    </lineage>
</organism>
<name>A0A847S6T4_9BACT</name>
<gene>
    <name evidence="2" type="ORF">HGH92_29705</name>
</gene>
<feature type="signal peptide" evidence="1">
    <location>
        <begin position="1"/>
        <end position="19"/>
    </location>
</feature>